<dbReference type="Pfam" id="PF05990">
    <property type="entry name" value="DUF900"/>
    <property type="match status" value="1"/>
</dbReference>
<dbReference type="SUPFAM" id="SSF53474">
    <property type="entry name" value="alpha/beta-Hydrolases"/>
    <property type="match status" value="1"/>
</dbReference>
<evidence type="ECO:0000313" key="2">
    <source>
        <dbReference type="Proteomes" id="UP000663923"/>
    </source>
</evidence>
<keyword evidence="1" id="KW-0378">Hydrolase</keyword>
<protein>
    <submittedName>
        <fullName evidence="1">Alpha/beta hydrolase</fullName>
    </submittedName>
</protein>
<dbReference type="InterPro" id="IPR010297">
    <property type="entry name" value="DUF900_hydrolase"/>
</dbReference>
<accession>A0ABX7TA32</accession>
<organism evidence="1 2">
    <name type="scientific">Parasphingorhabdus cellanae</name>
    <dbReference type="NCBI Taxonomy" id="2806553"/>
    <lineage>
        <taxon>Bacteria</taxon>
        <taxon>Pseudomonadati</taxon>
        <taxon>Pseudomonadota</taxon>
        <taxon>Alphaproteobacteria</taxon>
        <taxon>Sphingomonadales</taxon>
        <taxon>Sphingomonadaceae</taxon>
        <taxon>Parasphingorhabdus</taxon>
    </lineage>
</organism>
<sequence length="415" mass="46463">MTEGAIRALVGRFRPVIFALPLMAAACISPVDYGPIRHADYVANGRCDPVENSAATNDPDTAEKPFFVVTSRLPDCRADDIKLLNHRGDKVRFGRFGAPQDMLDEKGKVDGRRIPFSISNETQWWASLSKTMGNREGRVLLYVHGYRETFFTSSRDTAQIARLTNFTGPVIQYSWPSQGQFLKYTVDETNMYWDERNFRKFLTKLAQQPWTKEIVLVSHSLGARLILPAVEFVDRNSSDADSSNISNIILVSPDVDRQDFERDIAEEILSARRVNNDRRITVYASAKDSALSLSDDVHGYPRLGNPRCFDPFKAAELKDKGLPERCYAAKSQYDDPPEKSGLTIVDTTAVSQGRVGHGDYLRSAIACRDFAAVVNGERGAIKGRDPTHLSYVFALAPPLEDEELDDLAICRRDSD</sequence>
<evidence type="ECO:0000313" key="1">
    <source>
        <dbReference type="EMBL" id="QTD57255.1"/>
    </source>
</evidence>
<proteinExistence type="predicted"/>
<dbReference type="Proteomes" id="UP000663923">
    <property type="component" value="Chromosome"/>
</dbReference>
<gene>
    <name evidence="1" type="ORF">J4G78_06890</name>
</gene>
<dbReference type="Gene3D" id="3.40.50.1820">
    <property type="entry name" value="alpha/beta hydrolase"/>
    <property type="match status" value="1"/>
</dbReference>
<dbReference type="GO" id="GO:0016787">
    <property type="term" value="F:hydrolase activity"/>
    <property type="evidence" value="ECO:0007669"/>
    <property type="project" value="UniProtKB-KW"/>
</dbReference>
<keyword evidence="2" id="KW-1185">Reference proteome</keyword>
<dbReference type="PANTHER" id="PTHR36513:SF1">
    <property type="entry name" value="TRANSMEMBRANE PROTEIN"/>
    <property type="match status" value="1"/>
</dbReference>
<dbReference type="EMBL" id="CP071794">
    <property type="protein sequence ID" value="QTD57255.1"/>
    <property type="molecule type" value="Genomic_DNA"/>
</dbReference>
<dbReference type="PANTHER" id="PTHR36513">
    <property type="entry name" value="ABC TRANSMEMBRANE TYPE-1 DOMAIN-CONTAINING PROTEIN"/>
    <property type="match status" value="1"/>
</dbReference>
<reference evidence="1 2" key="1">
    <citation type="submission" date="2021-03" db="EMBL/GenBank/DDBJ databases">
        <title>Complete genome of Parasphingorhabdus_sp.JHSY0214.</title>
        <authorList>
            <person name="Yoo J.H."/>
            <person name="Bae J.W."/>
        </authorList>
    </citation>
    <scope>NUCLEOTIDE SEQUENCE [LARGE SCALE GENOMIC DNA]</scope>
    <source>
        <strain evidence="1 2">JHSY0214</strain>
    </source>
</reference>
<name>A0ABX7TA32_9SPHN</name>
<dbReference type="PROSITE" id="PS51257">
    <property type="entry name" value="PROKAR_LIPOPROTEIN"/>
    <property type="match status" value="1"/>
</dbReference>
<dbReference type="RefSeq" id="WP_207989585.1">
    <property type="nucleotide sequence ID" value="NZ_CP071794.1"/>
</dbReference>
<dbReference type="InterPro" id="IPR029058">
    <property type="entry name" value="AB_hydrolase_fold"/>
</dbReference>